<dbReference type="OrthoDB" id="269524at2"/>
<evidence type="ECO:0000313" key="3">
    <source>
        <dbReference type="Proteomes" id="UP000315750"/>
    </source>
</evidence>
<reference evidence="2 3" key="1">
    <citation type="submission" date="2019-02" db="EMBL/GenBank/DDBJ databases">
        <title>Deep-cultivation of Planctomycetes and their phenomic and genomic characterization uncovers novel biology.</title>
        <authorList>
            <person name="Wiegand S."/>
            <person name="Jogler M."/>
            <person name="Boedeker C."/>
            <person name="Pinto D."/>
            <person name="Vollmers J."/>
            <person name="Rivas-Marin E."/>
            <person name="Kohn T."/>
            <person name="Peeters S.H."/>
            <person name="Heuer A."/>
            <person name="Rast P."/>
            <person name="Oberbeckmann S."/>
            <person name="Bunk B."/>
            <person name="Jeske O."/>
            <person name="Meyerdierks A."/>
            <person name="Storesund J.E."/>
            <person name="Kallscheuer N."/>
            <person name="Luecker S."/>
            <person name="Lage O.M."/>
            <person name="Pohl T."/>
            <person name="Merkel B.J."/>
            <person name="Hornburger P."/>
            <person name="Mueller R.-W."/>
            <person name="Bruemmer F."/>
            <person name="Labrenz M."/>
            <person name="Spormann A.M."/>
            <person name="Op den Camp H."/>
            <person name="Overmann J."/>
            <person name="Amann R."/>
            <person name="Jetten M.S.M."/>
            <person name="Mascher T."/>
            <person name="Medema M.H."/>
            <person name="Devos D.P."/>
            <person name="Kaster A.-K."/>
            <person name="Ovreas L."/>
            <person name="Rohde M."/>
            <person name="Galperin M.Y."/>
            <person name="Jogler C."/>
        </authorList>
    </citation>
    <scope>NUCLEOTIDE SEQUENCE [LARGE SCALE GENOMIC DNA]</scope>
    <source>
        <strain evidence="2 3">Pan181</strain>
    </source>
</reference>
<proteinExistence type="predicted"/>
<keyword evidence="1" id="KW-0472">Membrane</keyword>
<keyword evidence="1" id="KW-0812">Transmembrane</keyword>
<feature type="transmembrane region" description="Helical" evidence="1">
    <location>
        <begin position="405"/>
        <end position="425"/>
    </location>
</feature>
<organism evidence="2 3">
    <name type="scientific">Aeoliella mucimassa</name>
    <dbReference type="NCBI Taxonomy" id="2527972"/>
    <lineage>
        <taxon>Bacteria</taxon>
        <taxon>Pseudomonadati</taxon>
        <taxon>Planctomycetota</taxon>
        <taxon>Planctomycetia</taxon>
        <taxon>Pirellulales</taxon>
        <taxon>Lacipirellulaceae</taxon>
        <taxon>Aeoliella</taxon>
    </lineage>
</organism>
<sequence length="544" mass="61070">MLRIAQNSICRILLLLVVVVCCVEESLGQAMANQTVFRRPTRGTSKASGMVFELADDGLGGGQFGYRRLIGTLQTSKPAASDIEFKVVARVSDYDYRRQSMTVIDQGVLPAGAMSATLDLRVPQMEEWTVYWWDVFIDGQLDRELSCPIDRPEYNNNQMHSRWEDMAILQLHAISNSSGFRLGTINQIKNEGIDYTRVSRELPEHWLDFTPYDQVVLSLSELSDLKENSTEQYQALLTWIHAGGELWLKQTGETSQLASEVNPLFGWPADESTDVFEPDRRLPASERYWSYAFLPQNLQNAGGQALMQDYGAEQQARLTPSDPSAKPFGKLSKDWFVQRRYGWGKVVAFDTNYYDQSSIEQGFRESGSNELTSNIWSRRHGLVPGYANYDFNNWLIPGVGLAPVISFQVLITLFVIAIGPLNYWLLRRAGRLHLMVVTVPAAAFLVTACLLAYGFLADGFSTRMRAQSITLIDQQQDQATTWNRLSYYAAFAPSNGLAFSDQAAVYVIEPDNGAGYSSGYNYKNSAIEWALLTNSTRTVEARVG</sequence>
<name>A0A518AQZ5_9BACT</name>
<accession>A0A518AQZ5</accession>
<dbReference type="KEGG" id="amuc:Pan181_33490"/>
<feature type="transmembrane region" description="Helical" evidence="1">
    <location>
        <begin position="432"/>
        <end position="456"/>
    </location>
</feature>
<evidence type="ECO:0000313" key="2">
    <source>
        <dbReference type="EMBL" id="QDU57135.1"/>
    </source>
</evidence>
<keyword evidence="1" id="KW-1133">Transmembrane helix</keyword>
<dbReference type="AlphaFoldDB" id="A0A518AQZ5"/>
<protein>
    <submittedName>
        <fullName evidence="2">Uncharacterized protein</fullName>
    </submittedName>
</protein>
<gene>
    <name evidence="2" type="ORF">Pan181_33490</name>
</gene>
<keyword evidence="3" id="KW-1185">Reference proteome</keyword>
<evidence type="ECO:0000256" key="1">
    <source>
        <dbReference type="SAM" id="Phobius"/>
    </source>
</evidence>
<dbReference type="Proteomes" id="UP000315750">
    <property type="component" value="Chromosome"/>
</dbReference>
<dbReference type="EMBL" id="CP036278">
    <property type="protein sequence ID" value="QDU57135.1"/>
    <property type="molecule type" value="Genomic_DNA"/>
</dbReference>